<name>A0A914DTT9_9BILA</name>
<protein>
    <submittedName>
        <fullName evidence="3">Uncharacterized protein</fullName>
    </submittedName>
</protein>
<evidence type="ECO:0000313" key="2">
    <source>
        <dbReference type="Proteomes" id="UP000887540"/>
    </source>
</evidence>
<organism evidence="2 3">
    <name type="scientific">Acrobeloides nanus</name>
    <dbReference type="NCBI Taxonomy" id="290746"/>
    <lineage>
        <taxon>Eukaryota</taxon>
        <taxon>Metazoa</taxon>
        <taxon>Ecdysozoa</taxon>
        <taxon>Nematoda</taxon>
        <taxon>Chromadorea</taxon>
        <taxon>Rhabditida</taxon>
        <taxon>Tylenchina</taxon>
        <taxon>Cephalobomorpha</taxon>
        <taxon>Cephaloboidea</taxon>
        <taxon>Cephalobidae</taxon>
        <taxon>Acrobeloides</taxon>
    </lineage>
</organism>
<evidence type="ECO:0000313" key="3">
    <source>
        <dbReference type="WBParaSite" id="ACRNAN_scaffold3740.g22246.t1"/>
    </source>
</evidence>
<dbReference type="AlphaFoldDB" id="A0A914DTT9"/>
<dbReference type="WBParaSite" id="ACRNAN_scaffold3740.g22246.t1">
    <property type="protein sequence ID" value="ACRNAN_scaffold3740.g22246.t1"/>
    <property type="gene ID" value="ACRNAN_scaffold3740.g22246"/>
</dbReference>
<proteinExistence type="predicted"/>
<sequence>MHRQQRDTTSEGGDFVEEAPHTPASWDKLPDSSRLHFLYVSHTTAFIFVYSTGDEESCVIEPSGSASPSGFRRSVIRLLLLPTW</sequence>
<reference evidence="3" key="1">
    <citation type="submission" date="2022-11" db="UniProtKB">
        <authorList>
            <consortium name="WormBaseParasite"/>
        </authorList>
    </citation>
    <scope>IDENTIFICATION</scope>
</reference>
<dbReference type="Proteomes" id="UP000887540">
    <property type="component" value="Unplaced"/>
</dbReference>
<feature type="region of interest" description="Disordered" evidence="1">
    <location>
        <begin position="1"/>
        <end position="29"/>
    </location>
</feature>
<accession>A0A914DTT9</accession>
<keyword evidence="2" id="KW-1185">Reference proteome</keyword>
<evidence type="ECO:0000256" key="1">
    <source>
        <dbReference type="SAM" id="MobiDB-lite"/>
    </source>
</evidence>